<feature type="transmembrane region" description="Helical" evidence="1">
    <location>
        <begin position="93"/>
        <end position="113"/>
    </location>
</feature>
<sequence>MKILNTRNSIFTFFLVIKIFFIILVVPSIQDVWFIDFIKNSINNPSLDPWSSYLSNYGDSLGFPYGPIMFLIFIPLSFTFWFIGIPFGLEDYFLGIGFRFNLLIFDLISLLVLSKLLNNKKEIIIFYWLSPLIFYVTYIYGQLDIIPTTIVLIGYLKLYKNEFKNSGYFFGLAIATKLSFALIIPFPIIYLWQNKRLSFGFKPFIKSLSEILLVFVLTPVISSGYRQMVLSTPEKASLISFNFSLNDDLKIFILPLIFILIIYSIWRLKRSNFTLLISITGLSFLISTLMMPPSPGWYLWALPFLIIYQIKTDINGKLLISFFTFLPIIIIFPNNIFSKLSFLNSNYKYNTILINSLNADLIYTLFISLGILIAIRLYRESIQSSNYYKLNKRAFVIGISGGPSSGKDILSKSIVDLLGDHSTLVFRERDYFKWNKNLSNTEKHNSINIKSNDLLKLNSDLDLISNKNVLNRKTINNSITKFQSMKSFSKDFIVVNGYHIFLPDVLNKFFNIKIFLDPETELNKNWLKNKNDSQPNPTKISNFKDLKKYQDLYSEQKNCSDIIFSFSYINKEILSYKKVQNLPIKMDVFLKDGIYAENLSKALISICGVKLNSNISNTDFSAKLSIEGDIWPEDIKLAATRLVPNLEEIIDYNAKWQSNILGLMQLIILMQIAYVFKYKIEN</sequence>
<dbReference type="Proteomes" id="UP000001589">
    <property type="component" value="Chromosome"/>
</dbReference>
<protein>
    <recommendedName>
        <fullName evidence="4">Phosphoribulokinase/uridine kinase domain-containing protein</fullName>
    </recommendedName>
</protein>
<dbReference type="eggNOG" id="COG0572">
    <property type="taxonomic scope" value="Bacteria"/>
</dbReference>
<dbReference type="KEGG" id="pmc:P9515_14051"/>
<reference evidence="2 3" key="1">
    <citation type="journal article" date="2007" name="PLoS Genet.">
        <title>Patterns and implications of gene gain and loss in the evolution of Prochlorococcus.</title>
        <authorList>
            <person name="Kettler G.C."/>
            <person name="Martiny A.C."/>
            <person name="Huang K."/>
            <person name="Zucker J."/>
            <person name="Coleman M.L."/>
            <person name="Rodrigue S."/>
            <person name="Chen F."/>
            <person name="Lapidus A."/>
            <person name="Ferriera S."/>
            <person name="Johnson J."/>
            <person name="Steglich C."/>
            <person name="Church G.M."/>
            <person name="Richardson P."/>
            <person name="Chisholm S.W."/>
        </authorList>
    </citation>
    <scope>NUCLEOTIDE SEQUENCE [LARGE SCALE GENOMIC DNA]</scope>
    <source>
        <strain evidence="2 3">MIT 9515</strain>
    </source>
</reference>
<dbReference type="HOGENOM" id="CLU_405933_0_0_3"/>
<feature type="transmembrane region" description="Helical" evidence="1">
    <location>
        <begin position="125"/>
        <end position="156"/>
    </location>
</feature>
<keyword evidence="1" id="KW-0812">Transmembrane</keyword>
<organism evidence="2 3">
    <name type="scientific">Prochlorococcus marinus (strain MIT 9515)</name>
    <dbReference type="NCBI Taxonomy" id="167542"/>
    <lineage>
        <taxon>Bacteria</taxon>
        <taxon>Bacillati</taxon>
        <taxon>Cyanobacteriota</taxon>
        <taxon>Cyanophyceae</taxon>
        <taxon>Synechococcales</taxon>
        <taxon>Prochlorococcaceae</taxon>
        <taxon>Prochlorococcus</taxon>
    </lineage>
</organism>
<dbReference type="InterPro" id="IPR027417">
    <property type="entry name" value="P-loop_NTPase"/>
</dbReference>
<feature type="transmembrane region" description="Helical" evidence="1">
    <location>
        <begin position="318"/>
        <end position="337"/>
    </location>
</feature>
<dbReference type="AlphaFoldDB" id="A2BXV1"/>
<feature type="transmembrane region" description="Helical" evidence="1">
    <location>
        <begin position="273"/>
        <end position="290"/>
    </location>
</feature>
<proteinExistence type="predicted"/>
<name>A2BXV1_PROM5</name>
<evidence type="ECO:0008006" key="4">
    <source>
        <dbReference type="Google" id="ProtNLM"/>
    </source>
</evidence>
<evidence type="ECO:0000313" key="3">
    <source>
        <dbReference type="Proteomes" id="UP000001589"/>
    </source>
</evidence>
<feature type="transmembrane region" description="Helical" evidence="1">
    <location>
        <begin position="168"/>
        <end position="191"/>
    </location>
</feature>
<feature type="transmembrane region" description="Helical" evidence="1">
    <location>
        <begin position="357"/>
        <end position="378"/>
    </location>
</feature>
<dbReference type="STRING" id="167542.P9515_14051"/>
<feature type="transmembrane region" description="Helical" evidence="1">
    <location>
        <begin position="68"/>
        <end position="87"/>
    </location>
</feature>
<keyword evidence="1" id="KW-1133">Transmembrane helix</keyword>
<evidence type="ECO:0000313" key="2">
    <source>
        <dbReference type="EMBL" id="ABM72612.1"/>
    </source>
</evidence>
<keyword evidence="1" id="KW-0472">Membrane</keyword>
<feature type="transmembrane region" description="Helical" evidence="1">
    <location>
        <begin position="249"/>
        <end position="266"/>
    </location>
</feature>
<dbReference type="SUPFAM" id="SSF52540">
    <property type="entry name" value="P-loop containing nucleoside triphosphate hydrolases"/>
    <property type="match status" value="1"/>
</dbReference>
<dbReference type="Gene3D" id="3.40.50.300">
    <property type="entry name" value="P-loop containing nucleotide triphosphate hydrolases"/>
    <property type="match status" value="1"/>
</dbReference>
<accession>A2BXV1</accession>
<evidence type="ECO:0000256" key="1">
    <source>
        <dbReference type="SAM" id="Phobius"/>
    </source>
</evidence>
<dbReference type="EMBL" id="CP000552">
    <property type="protein sequence ID" value="ABM72612.1"/>
    <property type="molecule type" value="Genomic_DNA"/>
</dbReference>
<gene>
    <name evidence="2" type="ordered locus">P9515_14051</name>
</gene>
<feature type="transmembrane region" description="Helical" evidence="1">
    <location>
        <begin position="12"/>
        <end position="35"/>
    </location>
</feature>